<evidence type="ECO:0000256" key="1">
    <source>
        <dbReference type="ARBA" id="ARBA00022603"/>
    </source>
</evidence>
<dbReference type="PROSITE" id="PS00092">
    <property type="entry name" value="N6_MTASE"/>
    <property type="match status" value="1"/>
</dbReference>
<dbReference type="PANTHER" id="PTHR12829">
    <property type="entry name" value="N6-ADENOSINE-METHYLTRANSFERASE"/>
    <property type="match status" value="1"/>
</dbReference>
<dbReference type="InterPro" id="IPR029063">
    <property type="entry name" value="SAM-dependent_MTases_sf"/>
</dbReference>
<accession>A0A0G3XHH1</accession>
<dbReference type="KEGG" id="cna:AB433_07410"/>
<keyword evidence="3" id="KW-0949">S-adenosyl-L-methionine</keyword>
<dbReference type="AlphaFoldDB" id="A0A0G3XHH1"/>
<dbReference type="InterPro" id="IPR002052">
    <property type="entry name" value="DNA_methylase_N6_adenine_CS"/>
</dbReference>
<dbReference type="Pfam" id="PF05063">
    <property type="entry name" value="MT-A70"/>
    <property type="match status" value="1"/>
</dbReference>
<dbReference type="PROSITE" id="PS51143">
    <property type="entry name" value="MT_A70"/>
    <property type="match status" value="1"/>
</dbReference>
<dbReference type="GO" id="GO:0032259">
    <property type="term" value="P:methylation"/>
    <property type="evidence" value="ECO:0007669"/>
    <property type="project" value="UniProtKB-KW"/>
</dbReference>
<keyword evidence="2" id="KW-0808">Transferase</keyword>
<sequence length="228" mass="25686">MIEQRPNGGYGLIYADPPWAFNTHDGRRRTPTQKTFREAEDHYPTMSVEEMSALPVADLAAKDAVLAMWLVGSHLDVAFDLAAAWGFDRFVTDLFYWAKQKLIHAQQVDMFTGDIAPLPMSMGYFSRKQIEPCWLFRRGKGLPVRAHDVRQLIVAPRREHSRKPPEAAERLERMFGNVPRVELFAREPRPGWAAWGNETDKFAAPASSSAAIGQNEAAKIIPQPEIAA</sequence>
<dbReference type="GO" id="GO:0003676">
    <property type="term" value="F:nucleic acid binding"/>
    <property type="evidence" value="ECO:0007669"/>
    <property type="project" value="InterPro"/>
</dbReference>
<protein>
    <submittedName>
        <fullName evidence="5">Uncharacterized protein</fullName>
    </submittedName>
</protein>
<name>A0A0G3XHH1_9SPHN</name>
<dbReference type="REBASE" id="114123">
    <property type="entry name" value="M.CnaPQ2ORF7410P"/>
</dbReference>
<reference evidence="5 6" key="1">
    <citation type="submission" date="2015-06" db="EMBL/GenBank/DDBJ databases">
        <authorList>
            <person name="Zeng Y."/>
            <person name="Huang Y."/>
        </authorList>
    </citation>
    <scope>NUCLEOTIDE SEQUENCE [LARGE SCALE GENOMIC DNA]</scope>
    <source>
        <strain evidence="5 6">PQ-2</strain>
    </source>
</reference>
<keyword evidence="1" id="KW-0489">Methyltransferase</keyword>
<evidence type="ECO:0000256" key="3">
    <source>
        <dbReference type="ARBA" id="ARBA00022691"/>
    </source>
</evidence>
<dbReference type="Proteomes" id="UP000035287">
    <property type="component" value="Chromosome"/>
</dbReference>
<evidence type="ECO:0000313" key="6">
    <source>
        <dbReference type="Proteomes" id="UP000035287"/>
    </source>
</evidence>
<dbReference type="GO" id="GO:0008168">
    <property type="term" value="F:methyltransferase activity"/>
    <property type="evidence" value="ECO:0007669"/>
    <property type="project" value="UniProtKB-KW"/>
</dbReference>
<dbReference type="SUPFAM" id="SSF53335">
    <property type="entry name" value="S-adenosyl-L-methionine-dependent methyltransferases"/>
    <property type="match status" value="1"/>
</dbReference>
<dbReference type="RefSeq" id="WP_047820532.1">
    <property type="nucleotide sequence ID" value="NZ_CP011770.1"/>
</dbReference>
<dbReference type="PANTHER" id="PTHR12829:SF7">
    <property type="entry name" value="N6-ADENOSINE-METHYLTRANSFERASE CATALYTIC SUBUNIT"/>
    <property type="match status" value="1"/>
</dbReference>
<evidence type="ECO:0000313" key="5">
    <source>
        <dbReference type="EMBL" id="AKM09848.1"/>
    </source>
</evidence>
<dbReference type="PATRIC" id="fig|1348774.3.peg.1552"/>
<dbReference type="InterPro" id="IPR007757">
    <property type="entry name" value="MT-A70-like"/>
</dbReference>
<gene>
    <name evidence="5" type="ORF">AB433_07410</name>
</gene>
<dbReference type="EMBL" id="CP011770">
    <property type="protein sequence ID" value="AKM09848.1"/>
    <property type="molecule type" value="Genomic_DNA"/>
</dbReference>
<evidence type="ECO:0000256" key="4">
    <source>
        <dbReference type="PROSITE-ProRule" id="PRU00489"/>
    </source>
</evidence>
<dbReference type="STRING" id="1348774.AB433_07410"/>
<proteinExistence type="inferred from homology"/>
<evidence type="ECO:0000256" key="2">
    <source>
        <dbReference type="ARBA" id="ARBA00022679"/>
    </source>
</evidence>
<keyword evidence="6" id="KW-1185">Reference proteome</keyword>
<organism evidence="5 6">
    <name type="scientific">Croceicoccus naphthovorans</name>
    <dbReference type="NCBI Taxonomy" id="1348774"/>
    <lineage>
        <taxon>Bacteria</taxon>
        <taxon>Pseudomonadati</taxon>
        <taxon>Pseudomonadota</taxon>
        <taxon>Alphaproteobacteria</taxon>
        <taxon>Sphingomonadales</taxon>
        <taxon>Erythrobacteraceae</taxon>
        <taxon>Croceicoccus</taxon>
    </lineage>
</organism>
<comment type="similarity">
    <text evidence="4">Belongs to the MT-A70-like family.</text>
</comment>